<dbReference type="OrthoDB" id="7859473at2759"/>
<dbReference type="OMA" id="NTGNCHY"/>
<dbReference type="KEGG" id="dya:Dyak_GE22703"/>
<reference evidence="2" key="4">
    <citation type="submission" date="2015-11" db="EMBL/GenBank/DDBJ databases">
        <authorList>
            <consortium name="FlyBase"/>
        </authorList>
    </citation>
    <scope>NUCLEOTIDE SEQUENCE</scope>
    <source>
        <strain evidence="2">Tai18E2</strain>
    </source>
</reference>
<evidence type="ECO:0000313" key="4">
    <source>
        <dbReference type="Proteomes" id="UP000002282"/>
    </source>
</evidence>
<reference evidence="2" key="1">
    <citation type="submission" date="2006-01" db="EMBL/GenBank/DDBJ databases">
        <title>The Genome of Drosophila yakuba.</title>
        <authorList>
            <consortium name="The Drosophila yakuba Sequencing Consortium"/>
        </authorList>
    </citation>
    <scope>NUCLEOTIDE SEQUENCE</scope>
    <source>
        <strain evidence="2">Tai18E2</strain>
    </source>
</reference>
<evidence type="ECO:0000256" key="1">
    <source>
        <dbReference type="SAM" id="SignalP"/>
    </source>
</evidence>
<dbReference type="AlphaFoldDB" id="B4IUP0"/>
<protein>
    <submittedName>
        <fullName evidence="2">Uncharacterized protein</fullName>
    </submittedName>
</protein>
<name>B4IUP0_DROYA</name>
<evidence type="ECO:0000313" key="3">
    <source>
        <dbReference type="EMBL" id="KRK02490.1"/>
    </source>
</evidence>
<dbReference type="EMBL" id="CM000159">
    <property type="protein sequence ID" value="KRK02490.1"/>
    <property type="molecule type" value="Genomic_DNA"/>
</dbReference>
<dbReference type="EMBL" id="CH892004">
    <property type="protein sequence ID" value="EDX00104.1"/>
    <property type="molecule type" value="Genomic_DNA"/>
</dbReference>
<feature type="chain" id="PRO_5014298648" evidence="1">
    <location>
        <begin position="24"/>
        <end position="193"/>
    </location>
</feature>
<keyword evidence="1" id="KW-0732">Signal</keyword>
<sequence length="193" mass="21768">MSLYFTFLGISILFLAHFFKIRAIHSTGNCNFAINVPFRYVCKGNVSEDMSTMFRDHRAPADTPYSVWQSKEDDSTLLVSFYTIMFTDFDTIELQAGGKDLGRSFLATNETNEYIIFVKPSTLHCFSFGLRYTNELRRHCLGQNISEGGDITKKPILHYAAINVESSDLQKNDASTTSLLGKLLLSVCAVIIY</sequence>
<gene>
    <name evidence="2" type="primary">Dyak\GE22703</name>
    <name evidence="3" type="synonym">Dyak\GE29029</name>
    <name evidence="2" type="ORF">Dyak_GE22703</name>
    <name evidence="3" type="ORF">Dyak_GE29029</name>
</gene>
<reference evidence="2 4" key="2">
    <citation type="journal article" date="2007" name="Nature">
        <title>Evolution of genes and genomes on the Drosophila phylogeny.</title>
        <authorList>
            <consortium name="Drosophila 12 Genomes Consortium"/>
            <person name="Clark A.G."/>
            <person name="Eisen M.B."/>
            <person name="Smith D.R."/>
            <person name="Bergman C.M."/>
            <person name="Oliver B."/>
            <person name="Markow T.A."/>
            <person name="Kaufman T.C."/>
            <person name="Kellis M."/>
            <person name="Gelbart W."/>
            <person name="Iyer V.N."/>
            <person name="Pollard D.A."/>
            <person name="Sackton T.B."/>
            <person name="Larracuente A.M."/>
            <person name="Singh N.D."/>
            <person name="Abad J.P."/>
            <person name="Abt D.N."/>
            <person name="Adryan B."/>
            <person name="Aguade M."/>
            <person name="Akashi H."/>
            <person name="Anderson W.W."/>
            <person name="Aquadro C.F."/>
            <person name="Ardell D.H."/>
            <person name="Arguello R."/>
            <person name="Artieri C.G."/>
            <person name="Barbash D.A."/>
            <person name="Barker D."/>
            <person name="Barsanti P."/>
            <person name="Batterham P."/>
            <person name="Batzoglou S."/>
            <person name="Begun D."/>
            <person name="Bhutkar A."/>
            <person name="Blanco E."/>
            <person name="Bosak S.A."/>
            <person name="Bradley R.K."/>
            <person name="Brand A.D."/>
            <person name="Brent M.R."/>
            <person name="Brooks A.N."/>
            <person name="Brown R.H."/>
            <person name="Butlin R.K."/>
            <person name="Caggese C."/>
            <person name="Calvi B.R."/>
            <person name="Bernardo de Carvalho A."/>
            <person name="Caspi A."/>
            <person name="Castrezana S."/>
            <person name="Celniker S.E."/>
            <person name="Chang J.L."/>
            <person name="Chapple C."/>
            <person name="Chatterji S."/>
            <person name="Chinwalla A."/>
            <person name="Civetta A."/>
            <person name="Clifton S.W."/>
            <person name="Comeron J.M."/>
            <person name="Costello J.C."/>
            <person name="Coyne J.A."/>
            <person name="Daub J."/>
            <person name="David R.G."/>
            <person name="Delcher A.L."/>
            <person name="Delehaunty K."/>
            <person name="Do C.B."/>
            <person name="Ebling H."/>
            <person name="Edwards K."/>
            <person name="Eickbush T."/>
            <person name="Evans J.D."/>
            <person name="Filipski A."/>
            <person name="Findeiss S."/>
            <person name="Freyhult E."/>
            <person name="Fulton L."/>
            <person name="Fulton R."/>
            <person name="Garcia A.C."/>
            <person name="Gardiner A."/>
            <person name="Garfield D.A."/>
            <person name="Garvin B.E."/>
            <person name="Gibson G."/>
            <person name="Gilbert D."/>
            <person name="Gnerre S."/>
            <person name="Godfrey J."/>
            <person name="Good R."/>
            <person name="Gotea V."/>
            <person name="Gravely B."/>
            <person name="Greenberg A.J."/>
            <person name="Griffiths-Jones S."/>
            <person name="Gross S."/>
            <person name="Guigo R."/>
            <person name="Gustafson E.A."/>
            <person name="Haerty W."/>
            <person name="Hahn M.W."/>
            <person name="Halligan D.L."/>
            <person name="Halpern A.L."/>
            <person name="Halter G.M."/>
            <person name="Han M.V."/>
            <person name="Heger A."/>
            <person name="Hillier L."/>
            <person name="Hinrichs A.S."/>
            <person name="Holmes I."/>
            <person name="Hoskins R.A."/>
            <person name="Hubisz M.J."/>
            <person name="Hultmark D."/>
            <person name="Huntley M.A."/>
            <person name="Jaffe D.B."/>
            <person name="Jagadeeshan S."/>
            <person name="Jeck W.R."/>
            <person name="Johnson J."/>
            <person name="Jones C.D."/>
            <person name="Jordan W.C."/>
            <person name="Karpen G.H."/>
            <person name="Kataoka E."/>
            <person name="Keightley P.D."/>
            <person name="Kheradpour P."/>
            <person name="Kirkness E.F."/>
            <person name="Koerich L.B."/>
            <person name="Kristiansen K."/>
            <person name="Kudrna D."/>
            <person name="Kulathinal R.J."/>
            <person name="Kumar S."/>
            <person name="Kwok R."/>
            <person name="Lander E."/>
            <person name="Langley C.H."/>
            <person name="Lapoint R."/>
            <person name="Lazzaro B.P."/>
            <person name="Lee S.J."/>
            <person name="Levesque L."/>
            <person name="Li R."/>
            <person name="Lin C.F."/>
            <person name="Lin M.F."/>
            <person name="Lindblad-Toh K."/>
            <person name="Llopart A."/>
            <person name="Long M."/>
            <person name="Low L."/>
            <person name="Lozovsky E."/>
            <person name="Lu J."/>
            <person name="Luo M."/>
            <person name="Machado C.A."/>
            <person name="Makalowski W."/>
            <person name="Marzo M."/>
            <person name="Matsuda M."/>
            <person name="Matzkin L."/>
            <person name="McAllister B."/>
            <person name="McBride C.S."/>
            <person name="McKernan B."/>
            <person name="McKernan K."/>
            <person name="Mendez-Lago M."/>
            <person name="Minx P."/>
            <person name="Mollenhauer M.U."/>
            <person name="Montooth K."/>
            <person name="Mount S.M."/>
            <person name="Mu X."/>
            <person name="Myers E."/>
            <person name="Negre B."/>
            <person name="Newfeld S."/>
            <person name="Nielsen R."/>
            <person name="Noor M.A."/>
            <person name="O'Grady P."/>
            <person name="Pachter L."/>
            <person name="Papaceit M."/>
            <person name="Parisi M.J."/>
            <person name="Parisi M."/>
            <person name="Parts L."/>
            <person name="Pedersen J.S."/>
            <person name="Pesole G."/>
            <person name="Phillippy A.M."/>
            <person name="Ponting C.P."/>
            <person name="Pop M."/>
            <person name="Porcelli D."/>
            <person name="Powell J.R."/>
            <person name="Prohaska S."/>
            <person name="Pruitt K."/>
            <person name="Puig M."/>
            <person name="Quesneville H."/>
            <person name="Ram K.R."/>
            <person name="Rand D."/>
            <person name="Rasmussen M.D."/>
            <person name="Reed L.K."/>
            <person name="Reenan R."/>
            <person name="Reily A."/>
            <person name="Remington K.A."/>
            <person name="Rieger T.T."/>
            <person name="Ritchie M.G."/>
            <person name="Robin C."/>
            <person name="Rogers Y.H."/>
            <person name="Rohde C."/>
            <person name="Rozas J."/>
            <person name="Rubenfield M.J."/>
            <person name="Ruiz A."/>
            <person name="Russo S."/>
            <person name="Salzberg S.L."/>
            <person name="Sanchez-Gracia A."/>
            <person name="Saranga D.J."/>
            <person name="Sato H."/>
            <person name="Schaeffer S.W."/>
            <person name="Schatz M.C."/>
            <person name="Schlenke T."/>
            <person name="Schwartz R."/>
            <person name="Segarra C."/>
            <person name="Singh R.S."/>
            <person name="Sirot L."/>
            <person name="Sirota M."/>
            <person name="Sisneros N.B."/>
            <person name="Smith C.D."/>
            <person name="Smith T.F."/>
            <person name="Spieth J."/>
            <person name="Stage D.E."/>
            <person name="Stark A."/>
            <person name="Stephan W."/>
            <person name="Strausberg R.L."/>
            <person name="Strempel S."/>
            <person name="Sturgill D."/>
            <person name="Sutton G."/>
            <person name="Sutton G.G."/>
            <person name="Tao W."/>
            <person name="Teichmann S."/>
            <person name="Tobari Y.N."/>
            <person name="Tomimura Y."/>
            <person name="Tsolas J.M."/>
            <person name="Valente V.L."/>
            <person name="Venter E."/>
            <person name="Venter J.C."/>
            <person name="Vicario S."/>
            <person name="Vieira F.G."/>
            <person name="Vilella A.J."/>
            <person name="Villasante A."/>
            <person name="Walenz B."/>
            <person name="Wang J."/>
            <person name="Wasserman M."/>
            <person name="Watts T."/>
            <person name="Wilson D."/>
            <person name="Wilson R.K."/>
            <person name="Wing R.A."/>
            <person name="Wolfner M.F."/>
            <person name="Wong A."/>
            <person name="Wong G.K."/>
            <person name="Wu C.I."/>
            <person name="Wu G."/>
            <person name="Yamamoto D."/>
            <person name="Yang H.P."/>
            <person name="Yang S.P."/>
            <person name="Yorke J.A."/>
            <person name="Yoshida K."/>
            <person name="Zdobnov E."/>
            <person name="Zhang P."/>
            <person name="Zhang Y."/>
            <person name="Zimin A.V."/>
            <person name="Baldwin J."/>
            <person name="Abdouelleil A."/>
            <person name="Abdulkadir J."/>
            <person name="Abebe A."/>
            <person name="Abera B."/>
            <person name="Abreu J."/>
            <person name="Acer S.C."/>
            <person name="Aftuck L."/>
            <person name="Alexander A."/>
            <person name="An P."/>
            <person name="Anderson E."/>
            <person name="Anderson S."/>
            <person name="Arachi H."/>
            <person name="Azer M."/>
            <person name="Bachantsang P."/>
            <person name="Barry A."/>
            <person name="Bayul T."/>
            <person name="Berlin A."/>
            <person name="Bessette D."/>
            <person name="Bloom T."/>
            <person name="Blye J."/>
            <person name="Boguslavskiy L."/>
            <person name="Bonnet C."/>
            <person name="Boukhgalter B."/>
            <person name="Bourzgui I."/>
            <person name="Brown A."/>
            <person name="Cahill P."/>
            <person name="Channer S."/>
            <person name="Cheshatsang Y."/>
            <person name="Chuda L."/>
            <person name="Citroen M."/>
            <person name="Collymore A."/>
            <person name="Cooke P."/>
            <person name="Costello M."/>
            <person name="D'Aco K."/>
            <person name="Daza R."/>
            <person name="De Haan G."/>
            <person name="DeGray S."/>
            <person name="DeMaso C."/>
            <person name="Dhargay N."/>
            <person name="Dooley K."/>
            <person name="Dooley E."/>
            <person name="Doricent M."/>
            <person name="Dorje P."/>
            <person name="Dorjee K."/>
            <person name="Dupes A."/>
            <person name="Elong R."/>
            <person name="Falk J."/>
            <person name="Farina A."/>
            <person name="Faro S."/>
            <person name="Ferguson D."/>
            <person name="Fisher S."/>
            <person name="Foley C.D."/>
            <person name="Franke A."/>
            <person name="Friedrich D."/>
            <person name="Gadbois L."/>
            <person name="Gearin G."/>
            <person name="Gearin C.R."/>
            <person name="Giannoukos G."/>
            <person name="Goode T."/>
            <person name="Graham J."/>
            <person name="Grandbois E."/>
            <person name="Grewal S."/>
            <person name="Gyaltsen K."/>
            <person name="Hafez N."/>
            <person name="Hagos B."/>
            <person name="Hall J."/>
            <person name="Henson C."/>
            <person name="Hollinger A."/>
            <person name="Honan T."/>
            <person name="Huard M.D."/>
            <person name="Hughes L."/>
            <person name="Hurhula B."/>
            <person name="Husby M.E."/>
            <person name="Kamat A."/>
            <person name="Kanga B."/>
            <person name="Kashin S."/>
            <person name="Khazanovich D."/>
            <person name="Kisner P."/>
            <person name="Lance K."/>
            <person name="Lara M."/>
            <person name="Lee W."/>
            <person name="Lennon N."/>
            <person name="Letendre F."/>
            <person name="LeVine R."/>
            <person name="Lipovsky A."/>
            <person name="Liu X."/>
            <person name="Liu J."/>
            <person name="Liu S."/>
            <person name="Lokyitsang T."/>
            <person name="Lokyitsang Y."/>
            <person name="Lubonja R."/>
            <person name="Lui A."/>
            <person name="MacDonald P."/>
            <person name="Magnisalis V."/>
            <person name="Maru K."/>
            <person name="Matthews C."/>
            <person name="McCusker W."/>
            <person name="McDonough S."/>
            <person name="Mehta T."/>
            <person name="Meldrim J."/>
            <person name="Meneus L."/>
            <person name="Mihai O."/>
            <person name="Mihalev A."/>
            <person name="Mihova T."/>
            <person name="Mittelman R."/>
            <person name="Mlenga V."/>
            <person name="Montmayeur A."/>
            <person name="Mulrain L."/>
            <person name="Navidi A."/>
            <person name="Naylor J."/>
            <person name="Negash T."/>
            <person name="Nguyen T."/>
            <person name="Nguyen N."/>
            <person name="Nicol R."/>
            <person name="Norbu C."/>
            <person name="Norbu N."/>
            <person name="Novod N."/>
            <person name="O'Neill B."/>
            <person name="Osman S."/>
            <person name="Markiewicz E."/>
            <person name="Oyono O.L."/>
            <person name="Patti C."/>
            <person name="Phunkhang P."/>
            <person name="Pierre F."/>
            <person name="Priest M."/>
            <person name="Raghuraman S."/>
            <person name="Rege F."/>
            <person name="Reyes R."/>
            <person name="Rise C."/>
            <person name="Rogov P."/>
            <person name="Ross K."/>
            <person name="Ryan E."/>
            <person name="Settipalli S."/>
            <person name="Shea T."/>
            <person name="Sherpa N."/>
            <person name="Shi L."/>
            <person name="Shih D."/>
            <person name="Sparrow T."/>
            <person name="Spaulding J."/>
            <person name="Stalker J."/>
            <person name="Stange-Thomann N."/>
            <person name="Stavropoulos S."/>
            <person name="Stone C."/>
            <person name="Strader C."/>
            <person name="Tesfaye S."/>
            <person name="Thomson T."/>
            <person name="Thoulutsang Y."/>
            <person name="Thoulutsang D."/>
            <person name="Topham K."/>
            <person name="Topping I."/>
            <person name="Tsamla T."/>
            <person name="Vassiliev H."/>
            <person name="Vo A."/>
            <person name="Wangchuk T."/>
            <person name="Wangdi T."/>
            <person name="Weiand M."/>
            <person name="Wilkinson J."/>
            <person name="Wilson A."/>
            <person name="Yadav S."/>
            <person name="Young G."/>
            <person name="Yu Q."/>
            <person name="Zembek L."/>
            <person name="Zhong D."/>
            <person name="Zimmer A."/>
            <person name="Zwirko Z."/>
            <person name="Jaffe D.B."/>
            <person name="Alvarez P."/>
            <person name="Brockman W."/>
            <person name="Butler J."/>
            <person name="Chin C."/>
            <person name="Gnerre S."/>
            <person name="Grabherr M."/>
            <person name="Kleber M."/>
            <person name="Mauceli E."/>
            <person name="MacCallum I."/>
        </authorList>
    </citation>
    <scope>NUCLEOTIDE SEQUENCE [LARGE SCALE GENOMIC DNA]</scope>
    <source>
        <strain evidence="2">Tai18E2</strain>
        <strain evidence="4">Tai18E2 / Tucson 14021-0261.01</strain>
    </source>
</reference>
<proteinExistence type="predicted"/>
<keyword evidence="4" id="KW-1185">Reference proteome</keyword>
<evidence type="ECO:0000313" key="2">
    <source>
        <dbReference type="EMBL" id="EDX00104.1"/>
    </source>
</evidence>
<organism evidence="2 4">
    <name type="scientific">Drosophila yakuba</name>
    <name type="common">Fruit fly</name>
    <dbReference type="NCBI Taxonomy" id="7245"/>
    <lineage>
        <taxon>Eukaryota</taxon>
        <taxon>Metazoa</taxon>
        <taxon>Ecdysozoa</taxon>
        <taxon>Arthropoda</taxon>
        <taxon>Hexapoda</taxon>
        <taxon>Insecta</taxon>
        <taxon>Pterygota</taxon>
        <taxon>Neoptera</taxon>
        <taxon>Endopterygota</taxon>
        <taxon>Diptera</taxon>
        <taxon>Brachycera</taxon>
        <taxon>Muscomorpha</taxon>
        <taxon>Ephydroidea</taxon>
        <taxon>Drosophilidae</taxon>
        <taxon>Drosophila</taxon>
        <taxon>Sophophora</taxon>
    </lineage>
</organism>
<dbReference type="Proteomes" id="UP000002282">
    <property type="component" value="Chromosome 3L"/>
</dbReference>
<dbReference type="HOGENOM" id="CLU_1403813_0_0_1"/>
<dbReference type="KEGG" id="dya:Dyak_GE29029"/>
<reference evidence="2 4" key="3">
    <citation type="journal article" date="2007" name="PLoS Biol.">
        <title>Principles of genome evolution in the Drosophila melanogaster species group.</title>
        <authorList>
            <person name="Ranz J.M."/>
            <person name="Maurin D."/>
            <person name="Chan Y.S."/>
            <person name="von Grotthuss M."/>
            <person name="Hillier L.W."/>
            <person name="Roote J."/>
            <person name="Ashburner M."/>
            <person name="Bergman C.M."/>
        </authorList>
    </citation>
    <scope>NUCLEOTIDE SEQUENCE [LARGE SCALE GENOMIC DNA]</scope>
    <source>
        <strain evidence="2">Tai18E2</strain>
        <strain evidence="4">Tai18E2 / Tucson 14021-0261.01</strain>
    </source>
</reference>
<accession>B4IUP0</accession>
<feature type="signal peptide" evidence="1">
    <location>
        <begin position="1"/>
        <end position="23"/>
    </location>
</feature>